<proteinExistence type="predicted"/>
<gene>
    <name evidence="1" type="ORF">JJB79_10260</name>
</gene>
<dbReference type="Proteomes" id="UP000809137">
    <property type="component" value="Unassembled WGS sequence"/>
</dbReference>
<evidence type="ECO:0000313" key="1">
    <source>
        <dbReference type="EMBL" id="MBM0747796.1"/>
    </source>
</evidence>
<dbReference type="EMBL" id="JAFCXS010000006">
    <property type="protein sequence ID" value="MBM0747796.1"/>
    <property type="molecule type" value="Genomic_DNA"/>
</dbReference>
<comment type="caution">
    <text evidence="1">The sequence shown here is derived from an EMBL/GenBank/DDBJ whole genome shotgun (WGS) entry which is preliminary data.</text>
</comment>
<name>A0ABS1Z6P7_9GAMM</name>
<organism evidence="1 2">
    <name type="scientific">Pantoea eucrina</name>
    <dbReference type="NCBI Taxonomy" id="472693"/>
    <lineage>
        <taxon>Bacteria</taxon>
        <taxon>Pseudomonadati</taxon>
        <taxon>Pseudomonadota</taxon>
        <taxon>Gammaproteobacteria</taxon>
        <taxon>Enterobacterales</taxon>
        <taxon>Erwiniaceae</taxon>
        <taxon>Pantoea</taxon>
    </lineage>
</organism>
<dbReference type="RefSeq" id="WP_039385374.1">
    <property type="nucleotide sequence ID" value="NZ_CP083448.1"/>
</dbReference>
<dbReference type="GeneID" id="84691742"/>
<accession>A0ABS1Z6P7</accession>
<evidence type="ECO:0000313" key="2">
    <source>
        <dbReference type="Proteomes" id="UP000809137"/>
    </source>
</evidence>
<keyword evidence="2" id="KW-1185">Reference proteome</keyword>
<sequence length="64" mass="6643">MRILLAGNYTCGNGGDGAILHGMTDSLQATQADDGTVKLNVNIAVAQARETGNRITEELLTVLG</sequence>
<reference evidence="1 2" key="1">
    <citation type="submission" date="2021-01" db="EMBL/GenBank/DDBJ databases">
        <title>Complete genome sequence of Pantoea eucrina OB49, a heavy metal tolerant bacterium with PGPR potential isolated from wheat in Algeria.</title>
        <authorList>
            <person name="Lekired A."/>
            <person name="Ouzari I.H."/>
        </authorList>
    </citation>
    <scope>NUCLEOTIDE SEQUENCE [LARGE SCALE GENOMIC DNA]</scope>
    <source>
        <strain evidence="1 2">OB49</strain>
    </source>
</reference>
<protein>
    <submittedName>
        <fullName evidence="1">Uncharacterized protein</fullName>
    </submittedName>
</protein>